<dbReference type="SUPFAM" id="SSF52058">
    <property type="entry name" value="L domain-like"/>
    <property type="match status" value="1"/>
</dbReference>
<sequence>MSGQPAERGFIGALATESVQWSRYSEIVALVRTAWQLVPAVVCKEIVVVQSAWGHHRKLPLVGPIHGSAWRSAEPVARHLIVDSWSQNYSPPAEKSTSFLIEPGIYWIPSADLFAFLHGSRMPQLTARLHPVAIRNVNVGSETEPSSRTVRNALCHLSSDVNRLGGAIVIYTKSIFVAVYRHKLKRVSGGCLQDLPCPKPVSLDSVLCGNLPRLALSEVALNTCQRVQCLYICLLVTCYLLVYSRPFLIPTSRTSRIGLTAYDFGCLALAVALPNLTGLNSLEPCQNVDLSNNSFPKSEAPAWFSTLQSLTTLLIEYGPLEGSIPSELFSLPQIQQVKLRNNAIGDKLDMSGNIGQQLQLVDLEDNNISSVTLGSGYRNTTNVTVHHHLCS</sequence>
<evidence type="ECO:0000256" key="5">
    <source>
        <dbReference type="ARBA" id="ARBA00023180"/>
    </source>
</evidence>
<dbReference type="Proteomes" id="UP001289374">
    <property type="component" value="Unassembled WGS sequence"/>
</dbReference>
<evidence type="ECO:0000256" key="4">
    <source>
        <dbReference type="ARBA" id="ARBA00023136"/>
    </source>
</evidence>
<organism evidence="6 7">
    <name type="scientific">Sesamum angolense</name>
    <dbReference type="NCBI Taxonomy" id="2727404"/>
    <lineage>
        <taxon>Eukaryota</taxon>
        <taxon>Viridiplantae</taxon>
        <taxon>Streptophyta</taxon>
        <taxon>Embryophyta</taxon>
        <taxon>Tracheophyta</taxon>
        <taxon>Spermatophyta</taxon>
        <taxon>Magnoliopsida</taxon>
        <taxon>eudicotyledons</taxon>
        <taxon>Gunneridae</taxon>
        <taxon>Pentapetalae</taxon>
        <taxon>asterids</taxon>
        <taxon>lamiids</taxon>
        <taxon>Lamiales</taxon>
        <taxon>Pedaliaceae</taxon>
        <taxon>Sesamum</taxon>
    </lineage>
</organism>
<dbReference type="PANTHER" id="PTHR45974:SF242">
    <property type="entry name" value="LEUCINE-RICH REPEAT PROTEIN KINASE FAMILY PROTEIN"/>
    <property type="match status" value="1"/>
</dbReference>
<keyword evidence="2" id="KW-0732">Signal</keyword>
<keyword evidence="7" id="KW-1185">Reference proteome</keyword>
<evidence type="ECO:0000256" key="1">
    <source>
        <dbReference type="ARBA" id="ARBA00004370"/>
    </source>
</evidence>
<dbReference type="PANTHER" id="PTHR45974">
    <property type="entry name" value="RECEPTOR-LIKE PROTEIN 55"/>
    <property type="match status" value="1"/>
</dbReference>
<dbReference type="InterPro" id="IPR032675">
    <property type="entry name" value="LRR_dom_sf"/>
</dbReference>
<reference evidence="6" key="2">
    <citation type="journal article" date="2024" name="Plant">
        <title>Genomic evolution and insights into agronomic trait innovations of Sesamum species.</title>
        <authorList>
            <person name="Miao H."/>
            <person name="Wang L."/>
            <person name="Qu L."/>
            <person name="Liu H."/>
            <person name="Sun Y."/>
            <person name="Le M."/>
            <person name="Wang Q."/>
            <person name="Wei S."/>
            <person name="Zheng Y."/>
            <person name="Lin W."/>
            <person name="Duan Y."/>
            <person name="Cao H."/>
            <person name="Xiong S."/>
            <person name="Wang X."/>
            <person name="Wei L."/>
            <person name="Li C."/>
            <person name="Ma Q."/>
            <person name="Ju M."/>
            <person name="Zhao R."/>
            <person name="Li G."/>
            <person name="Mu C."/>
            <person name="Tian Q."/>
            <person name="Mei H."/>
            <person name="Zhang T."/>
            <person name="Gao T."/>
            <person name="Zhang H."/>
        </authorList>
    </citation>
    <scope>NUCLEOTIDE SEQUENCE</scope>
    <source>
        <strain evidence="6">K16</strain>
    </source>
</reference>
<name>A0AAE1T549_9LAMI</name>
<evidence type="ECO:0000256" key="3">
    <source>
        <dbReference type="ARBA" id="ARBA00022737"/>
    </source>
</evidence>
<dbReference type="GO" id="GO:0016020">
    <property type="term" value="C:membrane"/>
    <property type="evidence" value="ECO:0007669"/>
    <property type="project" value="UniProtKB-SubCell"/>
</dbReference>
<dbReference type="AlphaFoldDB" id="A0AAE1T549"/>
<comment type="subcellular location">
    <subcellularLocation>
        <location evidence="1">Membrane</location>
    </subcellularLocation>
</comment>
<keyword evidence="5" id="KW-0325">Glycoprotein</keyword>
<keyword evidence="3" id="KW-0677">Repeat</keyword>
<accession>A0AAE1T549</accession>
<dbReference type="Gene3D" id="3.80.10.10">
    <property type="entry name" value="Ribonuclease Inhibitor"/>
    <property type="match status" value="1"/>
</dbReference>
<evidence type="ECO:0000313" key="7">
    <source>
        <dbReference type="Proteomes" id="UP001289374"/>
    </source>
</evidence>
<keyword evidence="4" id="KW-0472">Membrane</keyword>
<evidence type="ECO:0000256" key="2">
    <source>
        <dbReference type="ARBA" id="ARBA00022729"/>
    </source>
</evidence>
<evidence type="ECO:0000313" key="6">
    <source>
        <dbReference type="EMBL" id="KAK4381691.1"/>
    </source>
</evidence>
<reference evidence="6" key="1">
    <citation type="submission" date="2020-06" db="EMBL/GenBank/DDBJ databases">
        <authorList>
            <person name="Li T."/>
            <person name="Hu X."/>
            <person name="Zhang T."/>
            <person name="Song X."/>
            <person name="Zhang H."/>
            <person name="Dai N."/>
            <person name="Sheng W."/>
            <person name="Hou X."/>
            <person name="Wei L."/>
        </authorList>
    </citation>
    <scope>NUCLEOTIDE SEQUENCE</scope>
    <source>
        <strain evidence="6">K16</strain>
        <tissue evidence="6">Leaf</tissue>
    </source>
</reference>
<protein>
    <submittedName>
        <fullName evidence="6">Uncharacterized protein</fullName>
    </submittedName>
</protein>
<comment type="caution">
    <text evidence="6">The sequence shown here is derived from an EMBL/GenBank/DDBJ whole genome shotgun (WGS) entry which is preliminary data.</text>
</comment>
<dbReference type="EMBL" id="JACGWL010000830">
    <property type="protein sequence ID" value="KAK4381691.1"/>
    <property type="molecule type" value="Genomic_DNA"/>
</dbReference>
<gene>
    <name evidence="6" type="ORF">Sango_2944400</name>
</gene>
<proteinExistence type="predicted"/>